<sequence>MDARSRLERAAEGYDALVVAGDADAEYFTGCHCPGSALVYSSGSATLLVPALEYYKAVEQVPGWMEVRPVLRRSTERVELPGLLQATVSEAVASIAKGRVAADIGSLGRALAEDLARRIDGIADVTQRILEMRAVKDQGEVEAITEALRITEAAMERALAAIREGIQDFEVAAEFEAEARRLGAERFAFDTLVGVGSNSANPHALPRGIRVAHGDYVVLDAGVVRHGYCSDMTRTVATGDDVLLRAVAAAVDAAFDALGPGIPAREVDAAARKELSRYGLSGYFLHSLGHGVGIEVHELPYLAPGEERKLVPGMIVTIEPGVYVRESGGARIEEMALVTSDGNRPLNSMRRIF</sequence>
<keyword evidence="2" id="KW-0378">Hydrolase</keyword>
<feature type="domain" description="Peptidase M24" evidence="3">
    <location>
        <begin position="142"/>
        <end position="339"/>
    </location>
</feature>
<gene>
    <name evidence="5" type="ORF">NAS2_1174</name>
</gene>
<dbReference type="PRINTS" id="PR00599">
    <property type="entry name" value="MAPEPTIDASE"/>
</dbReference>
<keyword evidence="5" id="KW-0031">Aminopeptidase</keyword>
<dbReference type="PROSITE" id="PS00491">
    <property type="entry name" value="PROLINE_PEPTIDASE"/>
    <property type="match status" value="1"/>
</dbReference>
<dbReference type="PANTHER" id="PTHR46112:SF2">
    <property type="entry name" value="XAA-PRO AMINOPEPTIDASE P-RELATED"/>
    <property type="match status" value="1"/>
</dbReference>
<dbReference type="SUPFAM" id="SSF55920">
    <property type="entry name" value="Creatinase/aminopeptidase"/>
    <property type="match status" value="1"/>
</dbReference>
<dbReference type="InterPro" id="IPR001714">
    <property type="entry name" value="Pept_M24_MAP"/>
</dbReference>
<evidence type="ECO:0000259" key="3">
    <source>
        <dbReference type="Pfam" id="PF00557"/>
    </source>
</evidence>
<keyword evidence="6" id="KW-1185">Reference proteome</keyword>
<evidence type="ECO:0000259" key="4">
    <source>
        <dbReference type="Pfam" id="PF01321"/>
    </source>
</evidence>
<dbReference type="InterPro" id="IPR029149">
    <property type="entry name" value="Creatin/AminoP/Spt16_N"/>
</dbReference>
<dbReference type="Proteomes" id="UP000509448">
    <property type="component" value="Chromosome"/>
</dbReference>
<organism evidence="5 6">
    <name type="scientific">Conexivisphaera calida</name>
    <dbReference type="NCBI Taxonomy" id="1874277"/>
    <lineage>
        <taxon>Archaea</taxon>
        <taxon>Nitrososphaerota</taxon>
        <taxon>Conexivisphaeria</taxon>
        <taxon>Conexivisphaerales</taxon>
        <taxon>Conexivisphaeraceae</taxon>
        <taxon>Conexivisphaera</taxon>
    </lineage>
</organism>
<dbReference type="InterPro" id="IPR000994">
    <property type="entry name" value="Pept_M24"/>
</dbReference>
<keyword evidence="5" id="KW-0645">Protease</keyword>
<dbReference type="PANTHER" id="PTHR46112">
    <property type="entry name" value="AMINOPEPTIDASE"/>
    <property type="match status" value="1"/>
</dbReference>
<evidence type="ECO:0000256" key="1">
    <source>
        <dbReference type="ARBA" id="ARBA00022723"/>
    </source>
</evidence>
<dbReference type="EMBL" id="AP018732">
    <property type="protein sequence ID" value="BBE42563.1"/>
    <property type="molecule type" value="Genomic_DNA"/>
</dbReference>
<dbReference type="Pfam" id="PF01321">
    <property type="entry name" value="Creatinase_N"/>
    <property type="match status" value="1"/>
</dbReference>
<dbReference type="OrthoDB" id="1346at2157"/>
<dbReference type="InterPro" id="IPR050659">
    <property type="entry name" value="Peptidase_M24B"/>
</dbReference>
<dbReference type="Pfam" id="PF00557">
    <property type="entry name" value="Peptidase_M24"/>
    <property type="match status" value="1"/>
</dbReference>
<dbReference type="Gene3D" id="3.40.350.10">
    <property type="entry name" value="Creatinase/prolidase N-terminal domain"/>
    <property type="match status" value="1"/>
</dbReference>
<proteinExistence type="predicted"/>
<evidence type="ECO:0000313" key="5">
    <source>
        <dbReference type="EMBL" id="BBE42563.1"/>
    </source>
</evidence>
<accession>A0A4P2VGI7</accession>
<dbReference type="KEGG" id="ccai:NAS2_1174"/>
<evidence type="ECO:0000256" key="2">
    <source>
        <dbReference type="ARBA" id="ARBA00022801"/>
    </source>
</evidence>
<dbReference type="AlphaFoldDB" id="A0A4P2VGI7"/>
<dbReference type="Gene3D" id="3.90.230.10">
    <property type="entry name" value="Creatinase/methionine aminopeptidase superfamily"/>
    <property type="match status" value="1"/>
</dbReference>
<dbReference type="InterPro" id="IPR000587">
    <property type="entry name" value="Creatinase_N"/>
</dbReference>
<dbReference type="GO" id="GO:0046872">
    <property type="term" value="F:metal ion binding"/>
    <property type="evidence" value="ECO:0007669"/>
    <property type="project" value="UniProtKB-KW"/>
</dbReference>
<dbReference type="InterPro" id="IPR036005">
    <property type="entry name" value="Creatinase/aminopeptidase-like"/>
</dbReference>
<name>A0A4P2VGI7_9ARCH</name>
<dbReference type="GO" id="GO:0004177">
    <property type="term" value="F:aminopeptidase activity"/>
    <property type="evidence" value="ECO:0007669"/>
    <property type="project" value="UniProtKB-KW"/>
</dbReference>
<dbReference type="InterPro" id="IPR001131">
    <property type="entry name" value="Peptidase_M24B_aminopep-P_CS"/>
</dbReference>
<dbReference type="RefSeq" id="WP_174448781.1">
    <property type="nucleotide sequence ID" value="NZ_AP018732.1"/>
</dbReference>
<dbReference type="SUPFAM" id="SSF53092">
    <property type="entry name" value="Creatinase/prolidase N-terminal domain"/>
    <property type="match status" value="1"/>
</dbReference>
<dbReference type="GeneID" id="55584984"/>
<keyword evidence="1" id="KW-0479">Metal-binding</keyword>
<feature type="domain" description="Creatinase N-terminal" evidence="4">
    <location>
        <begin position="10"/>
        <end position="135"/>
    </location>
</feature>
<reference evidence="5 6" key="1">
    <citation type="journal article" date="2019" name="ISME J.">
        <title>Isolation and characterization of a thermophilic sulfur- and iron-reducing thaumarchaeote from a terrestrial acidic hot spring.</title>
        <authorList>
            <person name="Kato S."/>
            <person name="Itoh T."/>
            <person name="Yuki M."/>
            <person name="Nagamori M."/>
            <person name="Ohnishi M."/>
            <person name="Uematsu K."/>
            <person name="Suzuki K."/>
            <person name="Takashina T."/>
            <person name="Ohkuma M."/>
        </authorList>
    </citation>
    <scope>NUCLEOTIDE SEQUENCE [LARGE SCALE GENOMIC DNA]</scope>
    <source>
        <strain evidence="5 6">NAS-02</strain>
    </source>
</reference>
<evidence type="ECO:0000313" key="6">
    <source>
        <dbReference type="Proteomes" id="UP000509448"/>
    </source>
</evidence>
<protein>
    <submittedName>
        <fullName evidence="5">Aminopeptidase YpdF</fullName>
    </submittedName>
</protein>